<comment type="subcellular location">
    <subcellularLocation>
        <location evidence="1 8">Endoplasmic reticulum membrane</location>
        <topology evidence="1 8">Multi-pass membrane protein</topology>
    </subcellularLocation>
</comment>
<evidence type="ECO:0000259" key="9">
    <source>
        <dbReference type="PROSITE" id="PS50845"/>
    </source>
</evidence>
<dbReference type="GO" id="GO:0006694">
    <property type="term" value="P:steroid biosynthetic process"/>
    <property type="evidence" value="ECO:0007669"/>
    <property type="project" value="InterPro"/>
</dbReference>
<dbReference type="Proteomes" id="UP000321947">
    <property type="component" value="Unassembled WGS sequence"/>
</dbReference>
<keyword evidence="4 8" id="KW-0256">Endoplasmic reticulum</keyword>
<proteinExistence type="inferred from homology"/>
<dbReference type="Pfam" id="PF01073">
    <property type="entry name" value="3Beta_HSD"/>
    <property type="match status" value="2"/>
</dbReference>
<evidence type="ECO:0000313" key="10">
    <source>
        <dbReference type="EMBL" id="KAA0067655.1"/>
    </source>
</evidence>
<reference evidence="12 13" key="1">
    <citation type="submission" date="2019-08" db="EMBL/GenBank/DDBJ databases">
        <title>Draft genome sequences of two oriental melons (Cucumis melo L. var makuwa).</title>
        <authorList>
            <person name="Kwon S.-Y."/>
        </authorList>
    </citation>
    <scope>NUCLEOTIDE SEQUENCE [LARGE SCALE GENOMIC DNA]</scope>
    <source>
        <strain evidence="13">cv. Chang Bougi</strain>
        <strain evidence="12">cv. SW 3</strain>
        <tissue evidence="10">Leaf</tissue>
    </source>
</reference>
<dbReference type="InterPro" id="IPR036291">
    <property type="entry name" value="NAD(P)-bd_dom_sf"/>
</dbReference>
<dbReference type="Gene3D" id="3.40.50.720">
    <property type="entry name" value="NAD(P)-binding Rossmann-like Domain"/>
    <property type="match status" value="2"/>
</dbReference>
<evidence type="ECO:0000256" key="3">
    <source>
        <dbReference type="ARBA" id="ARBA00022692"/>
    </source>
</evidence>
<dbReference type="InterPro" id="IPR002225">
    <property type="entry name" value="3Beta_OHSteriod_DH/Estase"/>
</dbReference>
<dbReference type="PANTHER" id="PTHR43245:SF51">
    <property type="entry name" value="SHORT CHAIN DEHYDROGENASE_REDUCTASE FAMILY 42E, MEMBER 2"/>
    <property type="match status" value="1"/>
</dbReference>
<feature type="transmembrane region" description="Helical" evidence="8">
    <location>
        <begin position="559"/>
        <end position="582"/>
    </location>
</feature>
<dbReference type="PROSITE" id="PS50845">
    <property type="entry name" value="RETICULON"/>
    <property type="match status" value="1"/>
</dbReference>
<sequence length="633" mass="71454">MEVDDRFLELNTKTCVVLGGRGFLGRSLVLRLLKLGKWNVRIADSANSLELDPSEHDSLLSDALVAGRASYFHVDVRNKDQIVAGLLFLSLSVYNAKNSELFPLSVELIALSKDRCMDLDCLRVVGVDLFYENNDALSGSSVVFYMDYEDSHSNDIYLSYMFIVQGAKNVINACRDCKVRRLIFNSSADVIFDGSRDILNGEESLTYPWKFEDMLSDLKAQAEALILFANDIDGLLTCALRPSNVFGPEDTRLVPFVVHQAKSGLAKLIIGNGENMSDFTFVENVTHAHICAEEALDFRMVSVAGKAFFITNFKPMKFWQFISLILEGLGYRRPSVKLPCKVVWNVLLFMKWIDEKFGFNKYNHSTWAHYIQLASCTRTFNCSAAHKQLGYSPVVSLEEGITLTIKSFSHLRKELSLASFTEFTDESKADKLLGGGRVADVLLWRDEKKSFTCFLASSLLFYWFFIRGGTFISSAAQLLLSIIVVLYGYGFIPPNIYGFPVQKLSVTAFRQSDSVVRDSIMTLACLWNRGVHNARALARGEDWNYFLKAVAVLYLLKLLLARSLTMMLGMGLVFAFTAFFVYEQYEAEIDEFAKFFFIGIMELKRLLASHLPTPLMSFLCCDRVPHQATVSKR</sequence>
<keyword evidence="6" id="KW-0560">Oxidoreductase</keyword>
<feature type="domain" description="Reticulon" evidence="9">
    <location>
        <begin position="438"/>
        <end position="633"/>
    </location>
</feature>
<dbReference type="GO" id="GO:0005789">
    <property type="term" value="C:endoplasmic reticulum membrane"/>
    <property type="evidence" value="ECO:0007669"/>
    <property type="project" value="UniProtKB-SubCell"/>
</dbReference>
<feature type="transmembrane region" description="Helical" evidence="8">
    <location>
        <begin position="478"/>
        <end position="497"/>
    </location>
</feature>
<keyword evidence="5 8" id="KW-1133">Transmembrane helix</keyword>
<dbReference type="EMBL" id="SSTD01004414">
    <property type="protein sequence ID" value="TYK23658.1"/>
    <property type="molecule type" value="Genomic_DNA"/>
</dbReference>
<dbReference type="PANTHER" id="PTHR43245">
    <property type="entry name" value="BIFUNCTIONAL POLYMYXIN RESISTANCE PROTEIN ARNA"/>
    <property type="match status" value="1"/>
</dbReference>
<protein>
    <recommendedName>
        <fullName evidence="8">Reticulon-like protein</fullName>
    </recommendedName>
</protein>
<evidence type="ECO:0000313" key="12">
    <source>
        <dbReference type="Proteomes" id="UP000321393"/>
    </source>
</evidence>
<evidence type="ECO:0000256" key="5">
    <source>
        <dbReference type="ARBA" id="ARBA00022989"/>
    </source>
</evidence>
<dbReference type="STRING" id="1194695.A0A5A7VPP8"/>
<evidence type="ECO:0000256" key="8">
    <source>
        <dbReference type="RuleBase" id="RU363132"/>
    </source>
</evidence>
<organism evidence="10 12">
    <name type="scientific">Cucumis melo var. makuwa</name>
    <name type="common">Oriental melon</name>
    <dbReference type="NCBI Taxonomy" id="1194695"/>
    <lineage>
        <taxon>Eukaryota</taxon>
        <taxon>Viridiplantae</taxon>
        <taxon>Streptophyta</taxon>
        <taxon>Embryophyta</taxon>
        <taxon>Tracheophyta</taxon>
        <taxon>Spermatophyta</taxon>
        <taxon>Magnoliopsida</taxon>
        <taxon>eudicotyledons</taxon>
        <taxon>Gunneridae</taxon>
        <taxon>Pentapetalae</taxon>
        <taxon>rosids</taxon>
        <taxon>fabids</taxon>
        <taxon>Cucurbitales</taxon>
        <taxon>Cucurbitaceae</taxon>
        <taxon>Benincaseae</taxon>
        <taxon>Cucumis</taxon>
    </lineage>
</organism>
<dbReference type="InterPro" id="IPR003388">
    <property type="entry name" value="Reticulon"/>
</dbReference>
<dbReference type="Proteomes" id="UP000321393">
    <property type="component" value="Unassembled WGS sequence"/>
</dbReference>
<keyword evidence="7 8" id="KW-0472">Membrane</keyword>
<evidence type="ECO:0000256" key="7">
    <source>
        <dbReference type="ARBA" id="ARBA00023136"/>
    </source>
</evidence>
<accession>A0A5A7VPP8</accession>
<gene>
    <name evidence="11" type="ORF">E5676_scaffold577G00240</name>
    <name evidence="10" type="ORF">E6C27_scaffold70G00240</name>
</gene>
<dbReference type="InterPro" id="IPR050177">
    <property type="entry name" value="Lipid_A_modif_metabolic_enz"/>
</dbReference>
<evidence type="ECO:0000256" key="4">
    <source>
        <dbReference type="ARBA" id="ARBA00022824"/>
    </source>
</evidence>
<keyword evidence="3 8" id="KW-0812">Transmembrane</keyword>
<dbReference type="GO" id="GO:0016616">
    <property type="term" value="F:oxidoreductase activity, acting on the CH-OH group of donors, NAD or NADP as acceptor"/>
    <property type="evidence" value="ECO:0007669"/>
    <property type="project" value="InterPro"/>
</dbReference>
<dbReference type="SUPFAM" id="SSF51735">
    <property type="entry name" value="NAD(P)-binding Rossmann-fold domains"/>
    <property type="match status" value="2"/>
</dbReference>
<evidence type="ECO:0000313" key="11">
    <source>
        <dbReference type="EMBL" id="TYK23658.1"/>
    </source>
</evidence>
<name>A0A5A7VPP8_CUCMM</name>
<dbReference type="OrthoDB" id="10058185at2759"/>
<dbReference type="Pfam" id="PF02453">
    <property type="entry name" value="Reticulon"/>
    <property type="match status" value="1"/>
</dbReference>
<dbReference type="AlphaFoldDB" id="A0A5A7VPP8"/>
<comment type="caution">
    <text evidence="10">The sequence shown here is derived from an EMBL/GenBank/DDBJ whole genome shotgun (WGS) entry which is preliminary data.</text>
</comment>
<evidence type="ECO:0000256" key="2">
    <source>
        <dbReference type="ARBA" id="ARBA00009219"/>
    </source>
</evidence>
<comment type="similarity">
    <text evidence="2">Belongs to the 3-beta-HSD family.</text>
</comment>
<evidence type="ECO:0000313" key="13">
    <source>
        <dbReference type="Proteomes" id="UP000321947"/>
    </source>
</evidence>
<dbReference type="EMBL" id="SSTE01000472">
    <property type="protein sequence ID" value="KAA0067655.1"/>
    <property type="molecule type" value="Genomic_DNA"/>
</dbReference>
<evidence type="ECO:0000256" key="1">
    <source>
        <dbReference type="ARBA" id="ARBA00004477"/>
    </source>
</evidence>
<evidence type="ECO:0000256" key="6">
    <source>
        <dbReference type="ARBA" id="ARBA00023002"/>
    </source>
</evidence>